<dbReference type="RefSeq" id="WP_211339902.1">
    <property type="nucleotide sequence ID" value="NZ_RBIL01000001.1"/>
</dbReference>
<evidence type="ECO:0000259" key="3">
    <source>
        <dbReference type="PROSITE" id="PS51820"/>
    </source>
</evidence>
<dbReference type="InterPro" id="IPR010496">
    <property type="entry name" value="AL/BT2_dom"/>
</dbReference>
<dbReference type="SUPFAM" id="SSF49785">
    <property type="entry name" value="Galactose-binding domain-like"/>
    <property type="match status" value="1"/>
</dbReference>
<dbReference type="InterPro" id="IPR008979">
    <property type="entry name" value="Galactose-bd-like_sf"/>
</dbReference>
<accession>A0A660LH69</accession>
<keyword evidence="5" id="KW-1185">Reference proteome</keyword>
<dbReference type="PROSITE" id="PS51175">
    <property type="entry name" value="CBM6"/>
    <property type="match status" value="1"/>
</dbReference>
<evidence type="ECO:0000313" key="4">
    <source>
        <dbReference type="EMBL" id="RKQ92121.1"/>
    </source>
</evidence>
<dbReference type="NCBIfam" id="NF047446">
    <property type="entry name" value="barrel_OmpL47"/>
    <property type="match status" value="1"/>
</dbReference>
<dbReference type="PANTHER" id="PTHR33546:SF1">
    <property type="entry name" value="LARGE, MULTIFUNCTIONAL SECRETED PROTEIN"/>
    <property type="match status" value="1"/>
</dbReference>
<gene>
    <name evidence="4" type="ORF">C8N24_1960</name>
</gene>
<dbReference type="AlphaFoldDB" id="A0A660LH69"/>
<protein>
    <submittedName>
        <fullName evidence="4">PA14 domain-containing protein</fullName>
    </submittedName>
</protein>
<dbReference type="PROSITE" id="PS51820">
    <property type="entry name" value="PA14"/>
    <property type="match status" value="1"/>
</dbReference>
<dbReference type="Proteomes" id="UP000278962">
    <property type="component" value="Unassembled WGS sequence"/>
</dbReference>
<dbReference type="Pfam" id="PF06439">
    <property type="entry name" value="3keto-disac_hyd"/>
    <property type="match status" value="1"/>
</dbReference>
<dbReference type="SUPFAM" id="SSF56988">
    <property type="entry name" value="Anthrax protective antigen"/>
    <property type="match status" value="1"/>
</dbReference>
<dbReference type="SUPFAM" id="SSF63829">
    <property type="entry name" value="Calcium-dependent phosphotriesterase"/>
    <property type="match status" value="1"/>
</dbReference>
<proteinExistence type="predicted"/>
<evidence type="ECO:0000256" key="1">
    <source>
        <dbReference type="SAM" id="SignalP"/>
    </source>
</evidence>
<evidence type="ECO:0000259" key="2">
    <source>
        <dbReference type="PROSITE" id="PS51175"/>
    </source>
</evidence>
<dbReference type="EMBL" id="RBIL01000001">
    <property type="protein sequence ID" value="RKQ92121.1"/>
    <property type="molecule type" value="Genomic_DNA"/>
</dbReference>
<dbReference type="GO" id="GO:0005975">
    <property type="term" value="P:carbohydrate metabolic process"/>
    <property type="evidence" value="ECO:0007669"/>
    <property type="project" value="UniProtKB-ARBA"/>
</dbReference>
<dbReference type="InterPro" id="IPR005084">
    <property type="entry name" value="CBM6"/>
</dbReference>
<dbReference type="Gene3D" id="2.60.40.10">
    <property type="entry name" value="Immunoglobulins"/>
    <property type="match status" value="1"/>
</dbReference>
<keyword evidence="1" id="KW-0732">Signal</keyword>
<dbReference type="CDD" id="cd04083">
    <property type="entry name" value="CBM35_Lmo2446-like"/>
    <property type="match status" value="1"/>
</dbReference>
<name>A0A660LH69_9ACTN</name>
<dbReference type="InterPro" id="IPR013783">
    <property type="entry name" value="Ig-like_fold"/>
</dbReference>
<dbReference type="PANTHER" id="PTHR33546">
    <property type="entry name" value="LARGE, MULTIFUNCTIONAL SECRETED PROTEIN-RELATED"/>
    <property type="match status" value="1"/>
</dbReference>
<dbReference type="Gene3D" id="3.90.182.10">
    <property type="entry name" value="Toxin - Anthrax Protective Antigen,domain 1"/>
    <property type="match status" value="1"/>
</dbReference>
<dbReference type="Gene3D" id="2.60.120.260">
    <property type="entry name" value="Galactose-binding domain-like"/>
    <property type="match status" value="1"/>
</dbReference>
<dbReference type="GO" id="GO:0016787">
    <property type="term" value="F:hydrolase activity"/>
    <property type="evidence" value="ECO:0007669"/>
    <property type="project" value="InterPro"/>
</dbReference>
<feature type="signal peptide" evidence="1">
    <location>
        <begin position="1"/>
        <end position="24"/>
    </location>
</feature>
<reference evidence="4 5" key="1">
    <citation type="submission" date="2018-10" db="EMBL/GenBank/DDBJ databases">
        <title>Genomic Encyclopedia of Archaeal and Bacterial Type Strains, Phase II (KMG-II): from individual species to whole genera.</title>
        <authorList>
            <person name="Goeker M."/>
        </authorList>
    </citation>
    <scope>NUCLEOTIDE SEQUENCE [LARGE SCALE GENOMIC DNA]</scope>
    <source>
        <strain evidence="4 5">DSM 14954</strain>
    </source>
</reference>
<organism evidence="4 5">
    <name type="scientific">Solirubrobacter pauli</name>
    <dbReference type="NCBI Taxonomy" id="166793"/>
    <lineage>
        <taxon>Bacteria</taxon>
        <taxon>Bacillati</taxon>
        <taxon>Actinomycetota</taxon>
        <taxon>Thermoleophilia</taxon>
        <taxon>Solirubrobacterales</taxon>
        <taxon>Solirubrobacteraceae</taxon>
        <taxon>Solirubrobacter</taxon>
    </lineage>
</organism>
<dbReference type="SMART" id="SM00758">
    <property type="entry name" value="PA14"/>
    <property type="match status" value="1"/>
</dbReference>
<dbReference type="GO" id="GO:0030246">
    <property type="term" value="F:carbohydrate binding"/>
    <property type="evidence" value="ECO:0007669"/>
    <property type="project" value="InterPro"/>
</dbReference>
<dbReference type="InterPro" id="IPR037524">
    <property type="entry name" value="PA14/GLEYA"/>
</dbReference>
<feature type="domain" description="PA14" evidence="3">
    <location>
        <begin position="34"/>
        <end position="177"/>
    </location>
</feature>
<feature type="domain" description="CBM6" evidence="2">
    <location>
        <begin position="677"/>
        <end position="807"/>
    </location>
</feature>
<dbReference type="InterPro" id="IPR011658">
    <property type="entry name" value="PA14_dom"/>
</dbReference>
<evidence type="ECO:0000313" key="5">
    <source>
        <dbReference type="Proteomes" id="UP000278962"/>
    </source>
</evidence>
<feature type="chain" id="PRO_5038841634" evidence="1">
    <location>
        <begin position="25"/>
        <end position="1236"/>
    </location>
</feature>
<dbReference type="Pfam" id="PF07691">
    <property type="entry name" value="PA14"/>
    <property type="match status" value="1"/>
</dbReference>
<dbReference type="Gene3D" id="2.60.120.560">
    <property type="entry name" value="Exo-inulinase, domain 1"/>
    <property type="match status" value="1"/>
</dbReference>
<dbReference type="Pfam" id="PF16990">
    <property type="entry name" value="CBM_35"/>
    <property type="match status" value="1"/>
</dbReference>
<dbReference type="InterPro" id="IPR058094">
    <property type="entry name" value="Ig-like_OmpL47-like"/>
</dbReference>
<comment type="caution">
    <text evidence="4">The sequence shown here is derived from an EMBL/GenBank/DDBJ whole genome shotgun (WGS) entry which is preliminary data.</text>
</comment>
<sequence>MSASWRTRAGIAAAAVTGALGALAGSAAAQNLPPQEPGVTMRTYQFAVAPNGTCTLKARQTPNVDKLMPTINWTQTSEFGLEGNFQTEVLANLNIATAGDYAFRLTSDDGSVLWLDGKEVVNNDGMHAVESKEGTATLTAGNHTLLIKHVDGANEQVLKLEWKTPGSSAYAVVPSTVLSTEAQVVRVTAPGSKFCEGDTDTPGDGLPLESVNPDYDLTDIRPSAFQPKVSGMDFLPDGRMVITTTGDVSSGGWVPNPESSEVYVLDHVTGNTSKDQVTYTKVADKLKNAMGIQVIDGRWYVSEREGLTELLPDGDDADTMMDHKRLASWPNGGNFHEFAFGLIHDADYFYIARSNAINNGGATTDPQPGKDPGTAIKIDRKTWEVSTIAGGLRTPNGIGFGPEGGIFVNDNQGAWLPSNKMVQIKPGRFFNHYTNPPGPYDDKPVTQPVLWMPQNEVANSPSNPVMLTDGPFKGQMIWGDVTYGGLQRGFLEKVGGEFQGAVFRHTAGLEVGVNRTMIGPDGAIYVGGTGEGGNWGQEGKQRYGLQKLTPSGKNVFDMEKMEVVEGGFKISYTQPLSDETAAKAKSAYQFKQWRYVPTAQYGGPKVDEEGLLVTDATVAADKKSVTIKVDGLKPGRVVYVRSPAPFSSAAGEALWNSEAWYTLNSLPGYTATPTQTGNYEAEEAVLRSGASVETEHSGYSGSGFAGGFFNNGANLTWQVDVDADGTYPVNIRYANGPNPSTKDKSLALYVNGVKQDNWVFPTTSTADWKAWAFSTKSLALKKGTNQIKLSFDSGTDGNVNFDTLKIGEAKDICAPATLEPGYVGLFDGTLDSLAKWRMAGPGSFGRQTDCSIKSVGGLGLNWYTPKSFTNYSLKLDWKMTNDSNGGVFVGFPDPKGDPWTAVDNGYEIQIDETDDLVHLTGSIYGIQGADRDKVLASLKPLGQWNAYELLVQGNNIKIILNGTVVNDYTVTNAARDLAGFVGLQNHGDGDNVWYRNVRIKEGLIDNVAPTVTGTLDPAAPDADGSYKRPVTLTLAGQDDKPGTVTLEYRVNGGAWTAYTSPVTVSAQGEHVIEYRATDAAGNVSAIGSKTVKITATTSNTDHELIGNVPATLAITLGAQSSLGNFEPGATRDYTASTLASVTSTAGDAALSVVDPSTTNTGKLVNGAYALAQPLQVKAGGAFAALSGTPLTLKTFSDPVSGADVAIDFKQSINEKDALRTGRYSKTLTFTLSTITP</sequence>